<dbReference type="Proteomes" id="UP000589520">
    <property type="component" value="Unassembled WGS sequence"/>
</dbReference>
<organism evidence="2 3">
    <name type="scientific">Granulicella arctica</name>
    <dbReference type="NCBI Taxonomy" id="940613"/>
    <lineage>
        <taxon>Bacteria</taxon>
        <taxon>Pseudomonadati</taxon>
        <taxon>Acidobacteriota</taxon>
        <taxon>Terriglobia</taxon>
        <taxon>Terriglobales</taxon>
        <taxon>Acidobacteriaceae</taxon>
        <taxon>Granulicella</taxon>
    </lineage>
</organism>
<dbReference type="RefSeq" id="WP_179489630.1">
    <property type="nucleotide sequence ID" value="NZ_JACCCW010000001.1"/>
</dbReference>
<keyword evidence="3" id="KW-1185">Reference proteome</keyword>
<proteinExistence type="predicted"/>
<keyword evidence="1" id="KW-0472">Membrane</keyword>
<keyword evidence="1" id="KW-1133">Transmembrane helix</keyword>
<sequence>MHINLLRDIPLALGIIFILIGFARGGSRTFAPCATPDGENPQWFCRVVLNFVGLLLIGFGILGSYFPH</sequence>
<feature type="transmembrane region" description="Helical" evidence="1">
    <location>
        <begin position="9"/>
        <end position="27"/>
    </location>
</feature>
<dbReference type="AlphaFoldDB" id="A0A7Y9TG14"/>
<feature type="transmembrane region" description="Helical" evidence="1">
    <location>
        <begin position="47"/>
        <end position="66"/>
    </location>
</feature>
<keyword evidence="1" id="KW-0812">Transmembrane</keyword>
<evidence type="ECO:0000256" key="1">
    <source>
        <dbReference type="SAM" id="Phobius"/>
    </source>
</evidence>
<reference evidence="2 3" key="1">
    <citation type="submission" date="2020-07" db="EMBL/GenBank/DDBJ databases">
        <title>Genomic Encyclopedia of Type Strains, Phase IV (KMG-V): Genome sequencing to study the core and pangenomes of soil and plant-associated prokaryotes.</title>
        <authorList>
            <person name="Whitman W."/>
        </authorList>
    </citation>
    <scope>NUCLEOTIDE SEQUENCE [LARGE SCALE GENOMIC DNA]</scope>
    <source>
        <strain evidence="2 3">X4EP2</strain>
    </source>
</reference>
<protein>
    <submittedName>
        <fullName evidence="2">Uncharacterized protein</fullName>
    </submittedName>
</protein>
<comment type="caution">
    <text evidence="2">The sequence shown here is derived from an EMBL/GenBank/DDBJ whole genome shotgun (WGS) entry which is preliminary data.</text>
</comment>
<evidence type="ECO:0000313" key="3">
    <source>
        <dbReference type="Proteomes" id="UP000589520"/>
    </source>
</evidence>
<name>A0A7Y9TG14_9BACT</name>
<accession>A0A7Y9TG14</accession>
<gene>
    <name evidence="2" type="ORF">HDF17_001678</name>
</gene>
<evidence type="ECO:0000313" key="2">
    <source>
        <dbReference type="EMBL" id="NYF79391.1"/>
    </source>
</evidence>
<dbReference type="EMBL" id="JACCCW010000001">
    <property type="protein sequence ID" value="NYF79391.1"/>
    <property type="molecule type" value="Genomic_DNA"/>
</dbReference>